<dbReference type="InterPro" id="IPR001387">
    <property type="entry name" value="Cro/C1-type_HTH"/>
</dbReference>
<dbReference type="Pfam" id="PF01381">
    <property type="entry name" value="HTH_3"/>
    <property type="match status" value="1"/>
</dbReference>
<evidence type="ECO:0000313" key="2">
    <source>
        <dbReference type="EMBL" id="SHJ39718.1"/>
    </source>
</evidence>
<evidence type="ECO:0000259" key="1">
    <source>
        <dbReference type="PROSITE" id="PS50943"/>
    </source>
</evidence>
<dbReference type="SMART" id="SM00530">
    <property type="entry name" value="HTH_XRE"/>
    <property type="match status" value="1"/>
</dbReference>
<name>A0A1M6IZ22_9BRAD</name>
<evidence type="ECO:0000313" key="3">
    <source>
        <dbReference type="Proteomes" id="UP000189935"/>
    </source>
</evidence>
<dbReference type="CDD" id="cd00093">
    <property type="entry name" value="HTH_XRE"/>
    <property type="match status" value="1"/>
</dbReference>
<dbReference type="SUPFAM" id="SSF47413">
    <property type="entry name" value="lambda repressor-like DNA-binding domains"/>
    <property type="match status" value="1"/>
</dbReference>
<feature type="domain" description="HTH cro/C1-type" evidence="1">
    <location>
        <begin position="80"/>
        <end position="134"/>
    </location>
</feature>
<dbReference type="Proteomes" id="UP000189935">
    <property type="component" value="Chromosome I"/>
</dbReference>
<dbReference type="Gene3D" id="1.10.260.40">
    <property type="entry name" value="lambda repressor-like DNA-binding domains"/>
    <property type="match status" value="1"/>
</dbReference>
<accession>A0A1M6IZ22</accession>
<dbReference type="GO" id="GO:0003677">
    <property type="term" value="F:DNA binding"/>
    <property type="evidence" value="ECO:0007669"/>
    <property type="project" value="InterPro"/>
</dbReference>
<dbReference type="PROSITE" id="PS50943">
    <property type="entry name" value="HTH_CROC1"/>
    <property type="match status" value="1"/>
</dbReference>
<dbReference type="EMBL" id="LT670844">
    <property type="protein sequence ID" value="SHJ39718.1"/>
    <property type="molecule type" value="Genomic_DNA"/>
</dbReference>
<sequence>MAKAGTVKSKVQFIHTPGGDDLAVLPRSEYDRLVVLAAEAQEDAAASRIVRNSARALKEGREVALPKAVADRLANGDNAVRVIREWRDMIQGELAAAVGISQNYLSEIENGRRKGPAELQKRFARALGVPIDILIE</sequence>
<dbReference type="AlphaFoldDB" id="A0A1M6IZ22"/>
<protein>
    <submittedName>
        <fullName evidence="2">Helix-turn-helix</fullName>
    </submittedName>
</protein>
<dbReference type="InterPro" id="IPR010982">
    <property type="entry name" value="Lambda_DNA-bd_dom_sf"/>
</dbReference>
<gene>
    <name evidence="2" type="ORF">SAMN05444159_0508</name>
</gene>
<dbReference type="OrthoDB" id="407979at2"/>
<proteinExistence type="predicted"/>
<organism evidence="2 3">
    <name type="scientific">Bradyrhizobium lablabi</name>
    <dbReference type="NCBI Taxonomy" id="722472"/>
    <lineage>
        <taxon>Bacteria</taxon>
        <taxon>Pseudomonadati</taxon>
        <taxon>Pseudomonadota</taxon>
        <taxon>Alphaproteobacteria</taxon>
        <taxon>Hyphomicrobiales</taxon>
        <taxon>Nitrobacteraceae</taxon>
        <taxon>Bradyrhizobium</taxon>
    </lineage>
</organism>
<dbReference type="RefSeq" id="WP_079536575.1">
    <property type="nucleotide sequence ID" value="NZ_LT670844.1"/>
</dbReference>
<reference evidence="2 3" key="1">
    <citation type="submission" date="2016-11" db="EMBL/GenBank/DDBJ databases">
        <authorList>
            <person name="Jaros S."/>
            <person name="Januszkiewicz K."/>
            <person name="Wedrychowicz H."/>
        </authorList>
    </citation>
    <scope>NUCLEOTIDE SEQUENCE [LARGE SCALE GENOMIC DNA]</scope>
    <source>
        <strain evidence="2 3">GAS499</strain>
    </source>
</reference>